<dbReference type="EMBL" id="JAEKNQ010000054">
    <property type="protein sequence ID" value="MBJ7604134.1"/>
    <property type="molecule type" value="Genomic_DNA"/>
</dbReference>
<dbReference type="PANTHER" id="PTHR30575">
    <property type="entry name" value="PEPTIDASE M20"/>
    <property type="match status" value="1"/>
</dbReference>
<proteinExistence type="inferred from homology"/>
<dbReference type="Pfam" id="PF07687">
    <property type="entry name" value="M20_dimer"/>
    <property type="match status" value="1"/>
</dbReference>
<name>A0A934KCV9_9BACT</name>
<dbReference type="Proteomes" id="UP000620075">
    <property type="component" value="Unassembled WGS sequence"/>
</dbReference>
<feature type="domain" description="Peptidase M20 dimerisation" evidence="2">
    <location>
        <begin position="169"/>
        <end position="259"/>
    </location>
</feature>
<dbReference type="PANTHER" id="PTHR30575:SF0">
    <property type="entry name" value="XAA-ARG DIPEPTIDASE"/>
    <property type="match status" value="1"/>
</dbReference>
<evidence type="ECO:0000313" key="4">
    <source>
        <dbReference type="Proteomes" id="UP000620075"/>
    </source>
</evidence>
<evidence type="ECO:0000256" key="1">
    <source>
        <dbReference type="PIRNR" id="PIRNR037226"/>
    </source>
</evidence>
<evidence type="ECO:0000259" key="2">
    <source>
        <dbReference type="Pfam" id="PF07687"/>
    </source>
</evidence>
<dbReference type="RefSeq" id="WP_338181258.1">
    <property type="nucleotide sequence ID" value="NZ_JAEKNQ010000054.1"/>
</dbReference>
<gene>
    <name evidence="3" type="ORF">JF888_13225</name>
</gene>
<dbReference type="PIRSF" id="PIRSF037226">
    <property type="entry name" value="Amidohydrolase_ACY1L2_prd"/>
    <property type="match status" value="1"/>
</dbReference>
<dbReference type="FunFam" id="3.30.70.360:FF:000004">
    <property type="entry name" value="Peptidase M20 domain-containing protein 2"/>
    <property type="match status" value="1"/>
</dbReference>
<dbReference type="GO" id="GO:0005737">
    <property type="term" value="C:cytoplasm"/>
    <property type="evidence" value="ECO:0007669"/>
    <property type="project" value="TreeGrafter"/>
</dbReference>
<dbReference type="InterPro" id="IPR036264">
    <property type="entry name" value="Bact_exopeptidase_dim_dom"/>
</dbReference>
<dbReference type="SUPFAM" id="SSF53187">
    <property type="entry name" value="Zn-dependent exopeptidases"/>
    <property type="match status" value="1"/>
</dbReference>
<dbReference type="InterPro" id="IPR011650">
    <property type="entry name" value="Peptidase_M20_dimer"/>
</dbReference>
<dbReference type="GO" id="GO:0046657">
    <property type="term" value="P:folic acid catabolic process"/>
    <property type="evidence" value="ECO:0007669"/>
    <property type="project" value="TreeGrafter"/>
</dbReference>
<sequence length="388" mass="41363">MIQVREELRRQTESARPDLLRLSHRVHAAREIRFEERQSAEMVADQLAGGGFAVEKGICNLETAFVATAGSGSLTVGICAEYDALPGIGHACGHNIIASSAVGAGLALARVADDLDLTVRVLGTPAEESGGGKILMLERGAFDGVHAAMMVHPSPEERVYMDCLAVSHFRVAYTGKEAHASAYPERGVNAGDALTVAQVAIGLLRQHFNPNDQVHGIVTDGGLAPNIVPALCEGRFYARAVDLQSLDRLHARIDKCFQAGALATGCALVEEDESPPYSEFRPDVEIAEIYQRNAVAVGRRFEELPPRRGGSTDMANISLAMPTIHPMLAIESKGASNHQPEFTAACVTESADRAVVEGALAMALTVADLATTDQVRQRLLAGSTKYSQ</sequence>
<dbReference type="InterPro" id="IPR017144">
    <property type="entry name" value="Xaa-Arg_dipeptidase"/>
</dbReference>
<dbReference type="CDD" id="cd05672">
    <property type="entry name" value="M20_ACY1L2-like"/>
    <property type="match status" value="1"/>
</dbReference>
<dbReference type="Gene3D" id="3.30.70.360">
    <property type="match status" value="1"/>
</dbReference>
<dbReference type="SUPFAM" id="SSF55031">
    <property type="entry name" value="Bacterial exopeptidase dimerisation domain"/>
    <property type="match status" value="1"/>
</dbReference>
<dbReference type="InterPro" id="IPR017439">
    <property type="entry name" value="Amidohydrolase"/>
</dbReference>
<dbReference type="Gene3D" id="3.40.630.10">
    <property type="entry name" value="Zn peptidases"/>
    <property type="match status" value="1"/>
</dbReference>
<dbReference type="InterPro" id="IPR052030">
    <property type="entry name" value="Peptidase_M20/M20A_hydrolases"/>
</dbReference>
<dbReference type="InterPro" id="IPR002933">
    <property type="entry name" value="Peptidase_M20"/>
</dbReference>
<dbReference type="Pfam" id="PF01546">
    <property type="entry name" value="Peptidase_M20"/>
    <property type="match status" value="1"/>
</dbReference>
<evidence type="ECO:0000313" key="3">
    <source>
        <dbReference type="EMBL" id="MBJ7604134.1"/>
    </source>
</evidence>
<accession>A0A934KCV9</accession>
<comment type="similarity">
    <text evidence="1">Belongs to the peptidase M20A family.</text>
</comment>
<reference evidence="3 4" key="1">
    <citation type="submission" date="2020-10" db="EMBL/GenBank/DDBJ databases">
        <title>Ca. Dormibacterota MAGs.</title>
        <authorList>
            <person name="Montgomery K."/>
        </authorList>
    </citation>
    <scope>NUCLEOTIDE SEQUENCE [LARGE SCALE GENOMIC DNA]</scope>
    <source>
        <strain evidence="3">SC8811_S16_3</strain>
    </source>
</reference>
<protein>
    <recommendedName>
        <fullName evidence="1">Peptidase M20 domain-containing protein 2</fullName>
    </recommendedName>
</protein>
<dbReference type="GO" id="GO:0016805">
    <property type="term" value="F:dipeptidase activity"/>
    <property type="evidence" value="ECO:0007669"/>
    <property type="project" value="InterPro"/>
</dbReference>
<comment type="caution">
    <text evidence="3">The sequence shown here is derived from an EMBL/GenBank/DDBJ whole genome shotgun (WGS) entry which is preliminary data.</text>
</comment>
<dbReference type="GO" id="GO:0071713">
    <property type="term" value="F:para-aminobenzoyl-glutamate hydrolase activity"/>
    <property type="evidence" value="ECO:0007669"/>
    <property type="project" value="TreeGrafter"/>
</dbReference>
<organism evidence="3 4">
    <name type="scientific">Candidatus Dormiibacter inghamiae</name>
    <dbReference type="NCBI Taxonomy" id="3127013"/>
    <lineage>
        <taxon>Bacteria</taxon>
        <taxon>Bacillati</taxon>
        <taxon>Candidatus Dormiibacterota</taxon>
        <taxon>Candidatus Dormibacteria</taxon>
        <taxon>Candidatus Dormibacterales</taxon>
        <taxon>Candidatus Dormibacteraceae</taxon>
        <taxon>Candidatus Dormiibacter</taxon>
    </lineage>
</organism>
<dbReference type="AlphaFoldDB" id="A0A934KCV9"/>
<dbReference type="NCBIfam" id="TIGR01891">
    <property type="entry name" value="amidohydrolases"/>
    <property type="match status" value="1"/>
</dbReference>